<reference evidence="1" key="1">
    <citation type="submission" date="2020-05" db="EMBL/GenBank/DDBJ databases">
        <authorList>
            <person name="Chiriac C."/>
            <person name="Salcher M."/>
            <person name="Ghai R."/>
            <person name="Kavagutti S V."/>
        </authorList>
    </citation>
    <scope>NUCLEOTIDE SEQUENCE</scope>
</reference>
<dbReference type="EMBL" id="CAFAAV010000353">
    <property type="protein sequence ID" value="CAB4835962.1"/>
    <property type="molecule type" value="Genomic_DNA"/>
</dbReference>
<evidence type="ECO:0000313" key="1">
    <source>
        <dbReference type="EMBL" id="CAB4835962.1"/>
    </source>
</evidence>
<dbReference type="AlphaFoldDB" id="A0A6J7ASL0"/>
<accession>A0A6J7ASL0</accession>
<protein>
    <submittedName>
        <fullName evidence="1">Unannotated protein</fullName>
    </submittedName>
</protein>
<gene>
    <name evidence="1" type="ORF">UFOPK3099_02948</name>
</gene>
<proteinExistence type="predicted"/>
<name>A0A6J7ASL0_9ZZZZ</name>
<organism evidence="1">
    <name type="scientific">freshwater metagenome</name>
    <dbReference type="NCBI Taxonomy" id="449393"/>
    <lineage>
        <taxon>unclassified sequences</taxon>
        <taxon>metagenomes</taxon>
        <taxon>ecological metagenomes</taxon>
    </lineage>
</organism>
<sequence length="75" mass="8126">MKPACMKNTRKAAMRVQAVFRPLTVFVSWSCISSALGSDAACANVPTIHGPSEIMAYIATITPISFPVRKATKKR</sequence>